<organism evidence="1">
    <name type="scientific">marine sediment metagenome</name>
    <dbReference type="NCBI Taxonomy" id="412755"/>
    <lineage>
        <taxon>unclassified sequences</taxon>
        <taxon>metagenomes</taxon>
        <taxon>ecological metagenomes</taxon>
    </lineage>
</organism>
<name>A0A0F9APW6_9ZZZZ</name>
<comment type="caution">
    <text evidence="1">The sequence shown here is derived from an EMBL/GenBank/DDBJ whole genome shotgun (WGS) entry which is preliminary data.</text>
</comment>
<accession>A0A0F9APW6</accession>
<proteinExistence type="predicted"/>
<gene>
    <name evidence="1" type="ORF">LCGC14_2823070</name>
</gene>
<protein>
    <submittedName>
        <fullName evidence="1">Uncharacterized protein</fullName>
    </submittedName>
</protein>
<dbReference type="EMBL" id="LAZR01053562">
    <property type="protein sequence ID" value="KKK80479.1"/>
    <property type="molecule type" value="Genomic_DNA"/>
</dbReference>
<dbReference type="AlphaFoldDB" id="A0A0F9APW6"/>
<evidence type="ECO:0000313" key="1">
    <source>
        <dbReference type="EMBL" id="KKK80479.1"/>
    </source>
</evidence>
<reference evidence="1" key="1">
    <citation type="journal article" date="2015" name="Nature">
        <title>Complex archaea that bridge the gap between prokaryotes and eukaryotes.</title>
        <authorList>
            <person name="Spang A."/>
            <person name="Saw J.H."/>
            <person name="Jorgensen S.L."/>
            <person name="Zaremba-Niedzwiedzka K."/>
            <person name="Martijn J."/>
            <person name="Lind A.E."/>
            <person name="van Eijk R."/>
            <person name="Schleper C."/>
            <person name="Guy L."/>
            <person name="Ettema T.J."/>
        </authorList>
    </citation>
    <scope>NUCLEOTIDE SEQUENCE</scope>
</reference>
<sequence>MSYISGNIVDAVEKTLKDFGIDWILEERGTKFDDLMKEIELAIDGEI</sequence>